<gene>
    <name evidence="2" type="ORF">EPUS_02942</name>
</gene>
<dbReference type="PANTHER" id="PTHR33112">
    <property type="entry name" value="DOMAIN PROTEIN, PUTATIVE-RELATED"/>
    <property type="match status" value="1"/>
</dbReference>
<dbReference type="GeneID" id="19237991"/>
<proteinExistence type="predicted"/>
<name>U1GJZ9_ENDPU</name>
<feature type="domain" description="Heterokaryon incompatibility" evidence="1">
    <location>
        <begin position="129"/>
        <end position="276"/>
    </location>
</feature>
<evidence type="ECO:0000313" key="2">
    <source>
        <dbReference type="EMBL" id="ERF72151.1"/>
    </source>
</evidence>
<dbReference type="HOGENOM" id="CLU_002639_2_8_1"/>
<reference evidence="3" key="1">
    <citation type="journal article" date="2014" name="BMC Genomics">
        <title>Genome characteristics reveal the impact of lichenization on lichen-forming fungus Endocarpon pusillum Hedwig (Verrucariales, Ascomycota).</title>
        <authorList>
            <person name="Wang Y.-Y."/>
            <person name="Liu B."/>
            <person name="Zhang X.-Y."/>
            <person name="Zhou Q.-M."/>
            <person name="Zhang T."/>
            <person name="Li H."/>
            <person name="Yu Y.-F."/>
            <person name="Zhang X.-L."/>
            <person name="Hao X.-Y."/>
            <person name="Wang M."/>
            <person name="Wang L."/>
            <person name="Wei J.-C."/>
        </authorList>
    </citation>
    <scope>NUCLEOTIDE SEQUENCE [LARGE SCALE GENOMIC DNA]</scope>
    <source>
        <strain evidence="3">Z07020 / HMAS-L-300199</strain>
    </source>
</reference>
<dbReference type="InterPro" id="IPR010730">
    <property type="entry name" value="HET"/>
</dbReference>
<dbReference type="EMBL" id="KE721112">
    <property type="protein sequence ID" value="ERF72151.1"/>
    <property type="molecule type" value="Genomic_DNA"/>
</dbReference>
<dbReference type="OrthoDB" id="5347061at2759"/>
<evidence type="ECO:0000313" key="3">
    <source>
        <dbReference type="Proteomes" id="UP000019373"/>
    </source>
</evidence>
<dbReference type="Pfam" id="PF06985">
    <property type="entry name" value="HET"/>
    <property type="match status" value="1"/>
</dbReference>
<keyword evidence="3" id="KW-1185">Reference proteome</keyword>
<organism evidence="2 3">
    <name type="scientific">Endocarpon pusillum (strain Z07020 / HMAS-L-300199)</name>
    <name type="common">Lichen-forming fungus</name>
    <dbReference type="NCBI Taxonomy" id="1263415"/>
    <lineage>
        <taxon>Eukaryota</taxon>
        <taxon>Fungi</taxon>
        <taxon>Dikarya</taxon>
        <taxon>Ascomycota</taxon>
        <taxon>Pezizomycotina</taxon>
        <taxon>Eurotiomycetes</taxon>
        <taxon>Chaetothyriomycetidae</taxon>
        <taxon>Verrucariales</taxon>
        <taxon>Verrucariaceae</taxon>
        <taxon>Endocarpon</taxon>
    </lineage>
</organism>
<sequence length="670" mass="77155">MLYEEQAFHVELLVVNLLFLKRLEKRVFDGLLNMSIGRMNNGKRYYGVTKHGLMEINILKHRVFEPKDAISDESLSWVRLRINQCLESHSKCSKSSKNLLPTRILSFKKNSTGSIEVSLKETNNARGVYACFSHRWGASDQYMTTRGIYADMLQGIPWTSIPRTFQDAIKFSLSLGIENIWIDSLCIIQDDPSDWQAQAAQMASIYQNSYITLAATASSDSQSGCFWHSDASYEKAFQTEIGDFSVRKTLKHWERLWASNSSLVFPLLSRAWVFQERLLPSRVLHFSHHELVWECMEFADCQCGGYYVPSNPKSSDWTKEESWWLAVELYTSLHLTHQQDRLPAFFGFVSFYAQSTGASIQKDYFAGLWRKSLHKDLLWRIESSALDLGTPPTRLCLCFDGTRSIDGNWRCQYSYSAACSAQCLSQRQFCRYGQSDAAVPYDFEFVGSCSGREDGFTSIPLLRDMYGKEKERLSYDRSPYLAPSWSWASARTRVNFWNDVKGQRQNDCEVNHIEVNHDHQNLVGSIASALLRVNGHITAALLHYQTLPDPTNSMVRNHDILTYGLQIRDDKRLLDFHPDYVFSLEGEKWLPAGARVFLLHITSGVHMVLIEKSYFELDWEERLTIAESGSNQGNRLKDNEKYVRIGVFRIPDDRSVRYTTTYWANNIEIV</sequence>
<dbReference type="RefSeq" id="XP_007802220.1">
    <property type="nucleotide sequence ID" value="XM_007804029.1"/>
</dbReference>
<accession>U1GJZ9</accession>
<dbReference type="AlphaFoldDB" id="U1GJZ9"/>
<evidence type="ECO:0000259" key="1">
    <source>
        <dbReference type="Pfam" id="PF06985"/>
    </source>
</evidence>
<dbReference type="eggNOG" id="ENOG502SICY">
    <property type="taxonomic scope" value="Eukaryota"/>
</dbReference>
<dbReference type="Proteomes" id="UP000019373">
    <property type="component" value="Unassembled WGS sequence"/>
</dbReference>
<dbReference type="PANTHER" id="PTHR33112:SF9">
    <property type="entry name" value="HETEROKARYON INCOMPATIBILITY DOMAIN-CONTAINING PROTEIN"/>
    <property type="match status" value="1"/>
</dbReference>
<protein>
    <recommendedName>
        <fullName evidence="1">Heterokaryon incompatibility domain-containing protein</fullName>
    </recommendedName>
</protein>